<dbReference type="WBParaSite" id="PDA_v2.g5623.t1">
    <property type="protein sequence ID" value="PDA_v2.g5623.t1"/>
    <property type="gene ID" value="PDA_v2.g5623"/>
</dbReference>
<sequence length="299" mass="35009">MDAIIELFQSEVTITPKPFNRSSIIKQNWSLPDSIIYYITKYPSNSKGYQKLIQSCKYFFFKNPIIVASSLRSKHVSKALICSKMRKDCENNDGKCCIEIDIKNVTSKIWITGKFEISFDAPTSLICSKLYKCETYLGHEYKNIFFDDFKFLASPVKRICLSKSSIKYKDGEIVMLEKILECLPNIKRFHFDFAKLGEDTSMVNDSTLKNIMKLKNLKNLQFFILNQLSEIFPVEELYAFIKKFKNTRIGFHFNDNLSEEYKEQLDELIDEIIESNVPVCVIRYKGQDEEKYKDLESFK</sequence>
<name>A0A914QQD3_9BILA</name>
<accession>A0A914QQD3</accession>
<evidence type="ECO:0000313" key="2">
    <source>
        <dbReference type="WBParaSite" id="PDA_v2.g5623.t1"/>
    </source>
</evidence>
<keyword evidence="1" id="KW-1185">Reference proteome</keyword>
<organism evidence="1 2">
    <name type="scientific">Panagrolaimus davidi</name>
    <dbReference type="NCBI Taxonomy" id="227884"/>
    <lineage>
        <taxon>Eukaryota</taxon>
        <taxon>Metazoa</taxon>
        <taxon>Ecdysozoa</taxon>
        <taxon>Nematoda</taxon>
        <taxon>Chromadorea</taxon>
        <taxon>Rhabditida</taxon>
        <taxon>Tylenchina</taxon>
        <taxon>Panagrolaimomorpha</taxon>
        <taxon>Panagrolaimoidea</taxon>
        <taxon>Panagrolaimidae</taxon>
        <taxon>Panagrolaimus</taxon>
    </lineage>
</organism>
<dbReference type="AlphaFoldDB" id="A0A914QQD3"/>
<evidence type="ECO:0000313" key="1">
    <source>
        <dbReference type="Proteomes" id="UP000887578"/>
    </source>
</evidence>
<protein>
    <submittedName>
        <fullName evidence="2">Uncharacterized protein</fullName>
    </submittedName>
</protein>
<reference evidence="2" key="1">
    <citation type="submission" date="2022-11" db="UniProtKB">
        <authorList>
            <consortium name="WormBaseParasite"/>
        </authorList>
    </citation>
    <scope>IDENTIFICATION</scope>
</reference>
<proteinExistence type="predicted"/>
<dbReference type="Proteomes" id="UP000887578">
    <property type="component" value="Unplaced"/>
</dbReference>